<protein>
    <submittedName>
        <fullName evidence="1">Uncharacterized protein</fullName>
    </submittedName>
</protein>
<proteinExistence type="predicted"/>
<sequence>MMVPPDGLKVRISISDPWDFYTENGSVATGRIVGVSEGTSCLRPEFKIELDAPLKQKELAAKEVFARLRHRNDTIDLLSSGERVSCNFSNCPDEEWGRRQPEARMGFIGSLQLEFL</sequence>
<evidence type="ECO:0000313" key="2">
    <source>
        <dbReference type="Proteomes" id="UP000243904"/>
    </source>
</evidence>
<keyword evidence="2" id="KW-1185">Reference proteome</keyword>
<gene>
    <name evidence="1" type="ORF">SAMN05444158_3574</name>
</gene>
<dbReference type="AlphaFoldDB" id="A0A1H1VX75"/>
<accession>A0A1H1VX75</accession>
<evidence type="ECO:0000313" key="1">
    <source>
        <dbReference type="EMBL" id="SDS88846.1"/>
    </source>
</evidence>
<organism evidence="1 2">
    <name type="scientific">Bradyrhizobium canariense</name>
    <dbReference type="NCBI Taxonomy" id="255045"/>
    <lineage>
        <taxon>Bacteria</taxon>
        <taxon>Pseudomonadati</taxon>
        <taxon>Pseudomonadota</taxon>
        <taxon>Alphaproteobacteria</taxon>
        <taxon>Hyphomicrobiales</taxon>
        <taxon>Nitrobacteraceae</taxon>
        <taxon>Bradyrhizobium</taxon>
    </lineage>
</organism>
<reference evidence="2" key="1">
    <citation type="submission" date="2016-10" db="EMBL/GenBank/DDBJ databases">
        <authorList>
            <person name="Varghese N."/>
            <person name="Submissions S."/>
        </authorList>
    </citation>
    <scope>NUCLEOTIDE SEQUENCE [LARGE SCALE GENOMIC DNA]</scope>
    <source>
        <strain evidence="2">GAS369</strain>
    </source>
</reference>
<name>A0A1H1VX75_9BRAD</name>
<dbReference type="EMBL" id="LT629750">
    <property type="protein sequence ID" value="SDS88846.1"/>
    <property type="molecule type" value="Genomic_DNA"/>
</dbReference>
<dbReference type="Proteomes" id="UP000243904">
    <property type="component" value="Chromosome I"/>
</dbReference>
<dbReference type="RefSeq" id="WP_146688209.1">
    <property type="nucleotide sequence ID" value="NZ_LT629750.1"/>
</dbReference>